<dbReference type="GO" id="GO:0019829">
    <property type="term" value="F:ATPase-coupled monoatomic cation transmembrane transporter activity"/>
    <property type="evidence" value="ECO:0007669"/>
    <property type="project" value="TreeGrafter"/>
</dbReference>
<dbReference type="InterPro" id="IPR036412">
    <property type="entry name" value="HAD-like_sf"/>
</dbReference>
<feature type="domain" description="P5A-ATPase transmembrane helical hairpin" evidence="13">
    <location>
        <begin position="27"/>
        <end position="96"/>
    </location>
</feature>
<dbReference type="SUPFAM" id="SSF81665">
    <property type="entry name" value="Calcium ATPase, transmembrane domain M"/>
    <property type="match status" value="1"/>
</dbReference>
<organism evidence="14 15">
    <name type="scientific">Malassezia japonica</name>
    <dbReference type="NCBI Taxonomy" id="223818"/>
    <lineage>
        <taxon>Eukaryota</taxon>
        <taxon>Fungi</taxon>
        <taxon>Dikarya</taxon>
        <taxon>Basidiomycota</taxon>
        <taxon>Ustilaginomycotina</taxon>
        <taxon>Malasseziomycetes</taxon>
        <taxon>Malasseziales</taxon>
        <taxon>Malasseziaceae</taxon>
        <taxon>Malassezia</taxon>
    </lineage>
</organism>
<dbReference type="SFLD" id="SFLDS00003">
    <property type="entry name" value="Haloacid_Dehalogenase"/>
    <property type="match status" value="1"/>
</dbReference>
<proteinExistence type="inferred from homology"/>
<dbReference type="InterPro" id="IPR023298">
    <property type="entry name" value="ATPase_P-typ_TM_dom_sf"/>
</dbReference>
<evidence type="ECO:0000256" key="6">
    <source>
        <dbReference type="ARBA" id="ARBA00022840"/>
    </source>
</evidence>
<dbReference type="InterPro" id="IPR059000">
    <property type="entry name" value="ATPase_P-type_domA"/>
</dbReference>
<dbReference type="Gene3D" id="3.40.50.1000">
    <property type="entry name" value="HAD superfamily/HAD-like"/>
    <property type="match status" value="1"/>
</dbReference>
<keyword evidence="9 11" id="KW-1133">Transmembrane helix</keyword>
<sequence>MGTLIFVVRKVAVQSDEIASVTLHKQRPLLLHLYVFPFLFLYPLLAYAYYGDYDRYIKSEEWTFVFIVSLVSAHALSFLVTRWDVRARAMITSTSTSSLEKADRVRILPHAHKGEGGMVSLQRIQRAGERDEYSFVYQADKYVLAQPDAQAPVTSITASPDIREPTFRRLLYPADVHPKLSHFISNNGLDADGVKEARKMYGDNVLEIPVPKFLDLFFEHAVAPFFVFQIFCVGLWMLDEYWYSSLFSLFALVAFECTVVFQRQRTLNEFRTMSIQPFTVNVFRNKKWVETSTSDLLPGDVVSVVRTKPDSAVPCDVLLLSGSSIVNEAMLSGESTPLLKESIAQRNTTDTLDDQDTDRLHCLFGGTKALQVSPGHGVKGVAPPPDGGAIGVVLRTGFGTTQGRLVRLMVFTNENQVTANNWESFVFIAFLLVFAVAASSYVWVNGLKMERPKGKLLLHCVLIITSVVPAELPMELSMAVNASLVALGKYAIFCTEPFRIPYAGRVDVCCFDKTGTITGEDLEVQGVVGSVAASTKEVPDTLEPVTHATPETTLVLAAAHALVIVDDEVVGDPMERRTVEAIGWDVKKGDNIVPTPDSPAPAHHNVHIRLRFHFSSALKRMSTVAQISLGGGKKTMLASVKGAPETLKPMYKSLPSNYDALYRHYTRRGSRVIALGYKHVDHLDANSLRTLKREDVESDLQFAGFLVLHCPLKPDAVDSLRQLNDSAHRCVMITGDNALTAVHIAEEVEIVSRDAIVLDRREGGEEHDLVWRLTTDEIAREQDVNAPLHRHLFDEYDVVVTGAALRMYEDKPEALKELVENTSVYARVSPSQKELVLSVLKSLNYITLMAGDGTNDVGALKMANIGVALLDGSPEDLKKIAQHQMLERQKKVYESQLALTARWGQLPPPVPAALKEAYPHLEAAREKAARQLTVQRASNPVAKFDLSAITSTMNQLEDEEDGPPQIRLGDASVAAPFTSKLSNVAAICSIIRQGRCTLVATIQMYKILALNCLIQAYALSVQHLDGIRSGDYQLTVSSLLASVCFYCISRGKPIDHLAPERPVSNIINVYVFGSILTQTLIHVLSMLYIQRITLGFEVPVQPEEFDITSTTSKFTPTLLNTGVFLLGLSQTMSTFAVNYIGRPWRESIQENKVLYWGLLGTTGVAYLGAIEAIPELNEWLQLTKMEPAYMRQLLGAMFGDLAGCYVAELFWKLFADVQPKKMIVQGQQNRAARRALKGGESSDKKLD</sequence>
<dbReference type="InterPro" id="IPR023214">
    <property type="entry name" value="HAD_sf"/>
</dbReference>
<dbReference type="InterPro" id="IPR008250">
    <property type="entry name" value="ATPase_P-typ_transduc_dom_A_sf"/>
</dbReference>
<keyword evidence="10 11" id="KW-0472">Membrane</keyword>
<dbReference type="InterPro" id="IPR001757">
    <property type="entry name" value="P_typ_ATPase"/>
</dbReference>
<evidence type="ECO:0000256" key="10">
    <source>
        <dbReference type="ARBA" id="ARBA00023136"/>
    </source>
</evidence>
<dbReference type="PANTHER" id="PTHR45630">
    <property type="entry name" value="CATION-TRANSPORTING ATPASE-RELATED"/>
    <property type="match status" value="1"/>
</dbReference>
<dbReference type="InterPro" id="IPR006544">
    <property type="entry name" value="P-type_TPase_V"/>
</dbReference>
<dbReference type="RefSeq" id="XP_060120082.1">
    <property type="nucleotide sequence ID" value="XM_060264099.1"/>
</dbReference>
<comment type="subcellular location">
    <subcellularLocation>
        <location evidence="1">Membrane</location>
        <topology evidence="1">Multi-pass membrane protein</topology>
    </subcellularLocation>
</comment>
<dbReference type="EMBL" id="CP119958">
    <property type="protein sequence ID" value="WFD37185.1"/>
    <property type="molecule type" value="Genomic_DNA"/>
</dbReference>
<dbReference type="GO" id="GO:0016887">
    <property type="term" value="F:ATP hydrolysis activity"/>
    <property type="evidence" value="ECO:0007669"/>
    <property type="project" value="InterPro"/>
</dbReference>
<dbReference type="GeneID" id="85223776"/>
<feature type="transmembrane region" description="Helical" evidence="11">
    <location>
        <begin position="1122"/>
        <end position="1141"/>
    </location>
</feature>
<keyword evidence="5" id="KW-0547">Nucleotide-binding</keyword>
<dbReference type="GO" id="GO:0015662">
    <property type="term" value="F:P-type ion transporter activity"/>
    <property type="evidence" value="ECO:0007669"/>
    <property type="project" value="TreeGrafter"/>
</dbReference>
<evidence type="ECO:0000256" key="7">
    <source>
        <dbReference type="ARBA" id="ARBA00022842"/>
    </source>
</evidence>
<evidence type="ECO:0000313" key="15">
    <source>
        <dbReference type="Proteomes" id="UP001217754"/>
    </source>
</evidence>
<keyword evidence="15" id="KW-1185">Reference proteome</keyword>
<dbReference type="GO" id="GO:0005789">
    <property type="term" value="C:endoplasmic reticulum membrane"/>
    <property type="evidence" value="ECO:0007669"/>
    <property type="project" value="TreeGrafter"/>
</dbReference>
<dbReference type="SUPFAM" id="SSF81660">
    <property type="entry name" value="Metal cation-transporting ATPase, ATP-binding domain N"/>
    <property type="match status" value="1"/>
</dbReference>
<feature type="transmembrane region" description="Helical" evidence="11">
    <location>
        <begin position="62"/>
        <end position="80"/>
    </location>
</feature>
<evidence type="ECO:0000256" key="8">
    <source>
        <dbReference type="ARBA" id="ARBA00022967"/>
    </source>
</evidence>
<keyword evidence="6" id="KW-0067">ATP-binding</keyword>
<feature type="transmembrane region" description="Helical" evidence="11">
    <location>
        <begin position="216"/>
        <end position="236"/>
    </location>
</feature>
<reference evidence="14" key="1">
    <citation type="submission" date="2023-03" db="EMBL/GenBank/DDBJ databases">
        <title>Mating type loci evolution in Malassezia.</title>
        <authorList>
            <person name="Coelho M.A."/>
        </authorList>
    </citation>
    <scope>NUCLEOTIDE SEQUENCE</scope>
    <source>
        <strain evidence="14">CBS 9431</strain>
    </source>
</reference>
<dbReference type="InterPro" id="IPR018303">
    <property type="entry name" value="ATPase_P-typ_P_site"/>
</dbReference>
<feature type="transmembrane region" description="Helical" evidence="11">
    <location>
        <begin position="242"/>
        <end position="261"/>
    </location>
</feature>
<dbReference type="GO" id="GO:0005524">
    <property type="term" value="F:ATP binding"/>
    <property type="evidence" value="ECO:0007669"/>
    <property type="project" value="UniProtKB-KW"/>
</dbReference>
<dbReference type="GO" id="GO:0046872">
    <property type="term" value="F:metal ion binding"/>
    <property type="evidence" value="ECO:0007669"/>
    <property type="project" value="UniProtKB-KW"/>
</dbReference>
<evidence type="ECO:0000256" key="9">
    <source>
        <dbReference type="ARBA" id="ARBA00022989"/>
    </source>
</evidence>
<evidence type="ECO:0000256" key="2">
    <source>
        <dbReference type="ARBA" id="ARBA00006000"/>
    </source>
</evidence>
<dbReference type="SFLD" id="SFLDG00002">
    <property type="entry name" value="C1.7:_P-type_atpase_like"/>
    <property type="match status" value="1"/>
</dbReference>
<evidence type="ECO:0000313" key="14">
    <source>
        <dbReference type="EMBL" id="WFD37185.1"/>
    </source>
</evidence>
<gene>
    <name evidence="14" type="primary">SPF1</name>
    <name evidence="14" type="ORF">MJAP1_000127</name>
</gene>
<keyword evidence="4" id="KW-0479">Metal-binding</keyword>
<dbReference type="SUPFAM" id="SSF56784">
    <property type="entry name" value="HAD-like"/>
    <property type="match status" value="1"/>
</dbReference>
<dbReference type="InterPro" id="IPR023299">
    <property type="entry name" value="ATPase_P-typ_cyto_dom_N"/>
</dbReference>
<dbReference type="InterPro" id="IPR044492">
    <property type="entry name" value="P_typ_ATPase_HD_dom"/>
</dbReference>
<dbReference type="Pfam" id="PF23143">
    <property type="entry name" value="2TM_P5A-ATPase"/>
    <property type="match status" value="1"/>
</dbReference>
<dbReference type="PRINTS" id="PR00119">
    <property type="entry name" value="CATATPASE"/>
</dbReference>
<evidence type="ECO:0000256" key="4">
    <source>
        <dbReference type="ARBA" id="ARBA00022723"/>
    </source>
</evidence>
<feature type="domain" description="P-type ATPase A" evidence="12">
    <location>
        <begin position="276"/>
        <end position="409"/>
    </location>
</feature>
<comment type="similarity">
    <text evidence="2">Belongs to the cation transport ATPase (P-type) (TC 3.A.3) family. Type V subfamily.</text>
</comment>
<keyword evidence="8" id="KW-1278">Translocase</keyword>
<keyword evidence="7" id="KW-0460">Magnesium</keyword>
<dbReference type="NCBIfam" id="TIGR01657">
    <property type="entry name" value="P-ATPase-V"/>
    <property type="match status" value="1"/>
</dbReference>
<name>A0AAF0J8J6_9BASI</name>
<evidence type="ECO:0000256" key="11">
    <source>
        <dbReference type="SAM" id="Phobius"/>
    </source>
</evidence>
<dbReference type="SUPFAM" id="SSF81653">
    <property type="entry name" value="Calcium ATPase, transduction domain A"/>
    <property type="match status" value="1"/>
</dbReference>
<accession>A0AAF0J8J6</accession>
<dbReference type="InterPro" id="IPR057255">
    <property type="entry name" value="2TM_P5A-ATPase"/>
</dbReference>
<dbReference type="Gene3D" id="2.70.150.10">
    <property type="entry name" value="Calcium-transporting ATPase, cytoplasmic transduction domain A"/>
    <property type="match status" value="1"/>
</dbReference>
<evidence type="ECO:0000256" key="1">
    <source>
        <dbReference type="ARBA" id="ARBA00004141"/>
    </source>
</evidence>
<feature type="transmembrane region" description="Helical" evidence="11">
    <location>
        <begin position="1193"/>
        <end position="1214"/>
    </location>
</feature>
<dbReference type="Pfam" id="PF00122">
    <property type="entry name" value="E1-E2_ATPase"/>
    <property type="match status" value="1"/>
</dbReference>
<dbReference type="Pfam" id="PF00702">
    <property type="entry name" value="Hydrolase"/>
    <property type="match status" value="1"/>
</dbReference>
<evidence type="ECO:0000259" key="13">
    <source>
        <dbReference type="Pfam" id="PF23143"/>
    </source>
</evidence>
<protein>
    <submittedName>
        <fullName evidence="14">Cation-transporting ATPase 1</fullName>
    </submittedName>
</protein>
<dbReference type="GO" id="GO:0006874">
    <property type="term" value="P:intracellular calcium ion homeostasis"/>
    <property type="evidence" value="ECO:0007669"/>
    <property type="project" value="TreeGrafter"/>
</dbReference>
<dbReference type="Proteomes" id="UP001217754">
    <property type="component" value="Chromosome 1"/>
</dbReference>
<dbReference type="NCBIfam" id="TIGR01494">
    <property type="entry name" value="ATPase_P-type"/>
    <property type="match status" value="1"/>
</dbReference>
<dbReference type="PROSITE" id="PS00154">
    <property type="entry name" value="ATPASE_E1_E2"/>
    <property type="match status" value="1"/>
</dbReference>
<dbReference type="Gene3D" id="3.40.1110.10">
    <property type="entry name" value="Calcium-transporting ATPase, cytoplasmic domain N"/>
    <property type="match status" value="1"/>
</dbReference>
<evidence type="ECO:0000256" key="5">
    <source>
        <dbReference type="ARBA" id="ARBA00022741"/>
    </source>
</evidence>
<evidence type="ECO:0000256" key="3">
    <source>
        <dbReference type="ARBA" id="ARBA00022692"/>
    </source>
</evidence>
<feature type="transmembrane region" description="Helical" evidence="11">
    <location>
        <begin position="1153"/>
        <end position="1173"/>
    </location>
</feature>
<dbReference type="PANTHER" id="PTHR45630:SF7">
    <property type="entry name" value="ENDOPLASMIC RETICULUM TRANSMEMBRANE HELIX TRANSLOCASE"/>
    <property type="match status" value="1"/>
</dbReference>
<dbReference type="SFLD" id="SFLDF00027">
    <property type="entry name" value="p-type_atpase"/>
    <property type="match status" value="1"/>
</dbReference>
<evidence type="ECO:0000259" key="12">
    <source>
        <dbReference type="Pfam" id="PF00122"/>
    </source>
</evidence>
<feature type="transmembrane region" description="Helical" evidence="11">
    <location>
        <begin position="29"/>
        <end position="50"/>
    </location>
</feature>
<keyword evidence="3 11" id="KW-0812">Transmembrane</keyword>
<feature type="transmembrane region" description="Helical" evidence="11">
    <location>
        <begin position="425"/>
        <end position="444"/>
    </location>
</feature>
<dbReference type="AlphaFoldDB" id="A0AAF0J8J6"/>